<sequence length="105" mass="9612">MSGTRILSTFLKKAEFLFETGRPLLPSSLCNLLGIVFAVVARGGGGGGGEGGGGGGGGGGEGGGGGGGGGDGGGNGDGDGRGGGGGDGDGGDGQGFFYDIKNSKK</sequence>
<gene>
    <name evidence="2" type="ORF">C1645_740663</name>
</gene>
<accession>A0A397SKF4</accession>
<comment type="caution">
    <text evidence="2">The sequence shown here is derived from an EMBL/GenBank/DDBJ whole genome shotgun (WGS) entry which is preliminary data.</text>
</comment>
<name>A0A397SKF4_9GLOM</name>
<evidence type="ECO:0000313" key="3">
    <source>
        <dbReference type="Proteomes" id="UP000265703"/>
    </source>
</evidence>
<evidence type="ECO:0000256" key="1">
    <source>
        <dbReference type="SAM" id="MobiDB-lite"/>
    </source>
</evidence>
<protein>
    <submittedName>
        <fullName evidence="2">Uncharacterized protein</fullName>
    </submittedName>
</protein>
<feature type="compositionally biased region" description="Gly residues" evidence="1">
    <location>
        <begin position="47"/>
        <end position="94"/>
    </location>
</feature>
<keyword evidence="3" id="KW-1185">Reference proteome</keyword>
<dbReference type="Proteomes" id="UP000265703">
    <property type="component" value="Unassembled WGS sequence"/>
</dbReference>
<organism evidence="2 3">
    <name type="scientific">Glomus cerebriforme</name>
    <dbReference type="NCBI Taxonomy" id="658196"/>
    <lineage>
        <taxon>Eukaryota</taxon>
        <taxon>Fungi</taxon>
        <taxon>Fungi incertae sedis</taxon>
        <taxon>Mucoromycota</taxon>
        <taxon>Glomeromycotina</taxon>
        <taxon>Glomeromycetes</taxon>
        <taxon>Glomerales</taxon>
        <taxon>Glomeraceae</taxon>
        <taxon>Glomus</taxon>
    </lineage>
</organism>
<evidence type="ECO:0000313" key="2">
    <source>
        <dbReference type="EMBL" id="RIA86680.1"/>
    </source>
</evidence>
<dbReference type="EMBL" id="QKYT01000350">
    <property type="protein sequence ID" value="RIA86680.1"/>
    <property type="molecule type" value="Genomic_DNA"/>
</dbReference>
<reference evidence="2 3" key="1">
    <citation type="submission" date="2018-06" db="EMBL/GenBank/DDBJ databases">
        <title>Comparative genomics reveals the genomic features of Rhizophagus irregularis, R. cerebriforme, R. diaphanum and Gigaspora rosea, and their symbiotic lifestyle signature.</title>
        <authorList>
            <person name="Morin E."/>
            <person name="San Clemente H."/>
            <person name="Chen E.C.H."/>
            <person name="De La Providencia I."/>
            <person name="Hainaut M."/>
            <person name="Kuo A."/>
            <person name="Kohler A."/>
            <person name="Murat C."/>
            <person name="Tang N."/>
            <person name="Roy S."/>
            <person name="Loubradou J."/>
            <person name="Henrissat B."/>
            <person name="Grigoriev I.V."/>
            <person name="Corradi N."/>
            <person name="Roux C."/>
            <person name="Martin F.M."/>
        </authorList>
    </citation>
    <scope>NUCLEOTIDE SEQUENCE [LARGE SCALE GENOMIC DNA]</scope>
    <source>
        <strain evidence="2 3">DAOM 227022</strain>
    </source>
</reference>
<proteinExistence type="predicted"/>
<feature type="region of interest" description="Disordered" evidence="1">
    <location>
        <begin position="47"/>
        <end position="105"/>
    </location>
</feature>
<dbReference type="AlphaFoldDB" id="A0A397SKF4"/>